<protein>
    <submittedName>
        <fullName evidence="1">Uncharacterized protein</fullName>
    </submittedName>
</protein>
<dbReference type="EMBL" id="ABCK01000068">
    <property type="protein sequence ID" value="EDM24678.1"/>
    <property type="molecule type" value="Genomic_DNA"/>
</dbReference>
<dbReference type="AlphaFoldDB" id="A6DUK6"/>
<accession>A6DUK6</accession>
<gene>
    <name evidence="1" type="ORF">LNTAR_25597</name>
</gene>
<evidence type="ECO:0000313" key="1">
    <source>
        <dbReference type="EMBL" id="EDM24678.1"/>
    </source>
</evidence>
<evidence type="ECO:0000313" key="2">
    <source>
        <dbReference type="Proteomes" id="UP000004947"/>
    </source>
</evidence>
<name>A6DUK6_9BACT</name>
<reference evidence="1 2" key="1">
    <citation type="journal article" date="2010" name="J. Bacteriol.">
        <title>Genome sequence of Lentisphaera araneosa HTCC2155T, the type species of the order Lentisphaerales in the phylum Lentisphaerae.</title>
        <authorList>
            <person name="Thrash J.C."/>
            <person name="Cho J.C."/>
            <person name="Vergin K.L."/>
            <person name="Morris R.M."/>
            <person name="Giovannoni S.J."/>
        </authorList>
    </citation>
    <scope>NUCLEOTIDE SEQUENCE [LARGE SCALE GENOMIC DNA]</scope>
    <source>
        <strain evidence="1 2">HTCC2155</strain>
    </source>
</reference>
<keyword evidence="2" id="KW-1185">Reference proteome</keyword>
<dbReference type="Proteomes" id="UP000004947">
    <property type="component" value="Unassembled WGS sequence"/>
</dbReference>
<dbReference type="RefSeq" id="WP_007281488.1">
    <property type="nucleotide sequence ID" value="NZ_ABCK01000068.1"/>
</dbReference>
<comment type="caution">
    <text evidence="1">The sequence shown here is derived from an EMBL/GenBank/DDBJ whole genome shotgun (WGS) entry which is preliminary data.</text>
</comment>
<sequence length="79" mass="9079">MSDLEKSFQHLNSNFQQFYQVDKLEEIAHPDCPILDTLRSSQEHYTDEEFITAGGEKKIYRVRDLQVIANAIAFSTLGS</sequence>
<proteinExistence type="predicted"/>
<organism evidence="1 2">
    <name type="scientific">Lentisphaera araneosa HTCC2155</name>
    <dbReference type="NCBI Taxonomy" id="313628"/>
    <lineage>
        <taxon>Bacteria</taxon>
        <taxon>Pseudomonadati</taxon>
        <taxon>Lentisphaerota</taxon>
        <taxon>Lentisphaeria</taxon>
        <taxon>Lentisphaerales</taxon>
        <taxon>Lentisphaeraceae</taxon>
        <taxon>Lentisphaera</taxon>
    </lineage>
</organism>